<accession>A0A197K4E8</accession>
<proteinExistence type="predicted"/>
<protein>
    <recommendedName>
        <fullName evidence="3">F-box domain-containing protein</fullName>
    </recommendedName>
</protein>
<reference evidence="1 2" key="1">
    <citation type="submission" date="2016-05" db="EMBL/GenBank/DDBJ databases">
        <title>Genome sequencing reveals origins of a unique bacterial endosymbiosis in the earliest lineages of terrestrial Fungi.</title>
        <authorList>
            <consortium name="DOE Joint Genome Institute"/>
            <person name="Uehling J."/>
            <person name="Gryganskyi A."/>
            <person name="Hameed K."/>
            <person name="Tschaplinski T."/>
            <person name="Misztal P."/>
            <person name="Wu S."/>
            <person name="Desiro A."/>
            <person name="Vande Pol N."/>
            <person name="Du Z.-Y."/>
            <person name="Zienkiewicz A."/>
            <person name="Zienkiewicz K."/>
            <person name="Morin E."/>
            <person name="Tisserant E."/>
            <person name="Splivallo R."/>
            <person name="Hainaut M."/>
            <person name="Henrissat B."/>
            <person name="Ohm R."/>
            <person name="Kuo A."/>
            <person name="Yan J."/>
            <person name="Lipzen A."/>
            <person name="Nolan M."/>
            <person name="Labutti K."/>
            <person name="Barry K."/>
            <person name="Goldstein A."/>
            <person name="Labbe J."/>
            <person name="Schadt C."/>
            <person name="Tuskan G."/>
            <person name="Grigoriev I."/>
            <person name="Martin F."/>
            <person name="Vilgalys R."/>
            <person name="Bonito G."/>
        </authorList>
    </citation>
    <scope>NUCLEOTIDE SEQUENCE [LARGE SCALE GENOMIC DNA]</scope>
    <source>
        <strain evidence="1 2">AG-77</strain>
    </source>
</reference>
<dbReference type="Proteomes" id="UP000078512">
    <property type="component" value="Unassembled WGS sequence"/>
</dbReference>
<keyword evidence="2" id="KW-1185">Reference proteome</keyword>
<organism evidence="1 2">
    <name type="scientific">Linnemannia elongata AG-77</name>
    <dbReference type="NCBI Taxonomy" id="1314771"/>
    <lineage>
        <taxon>Eukaryota</taxon>
        <taxon>Fungi</taxon>
        <taxon>Fungi incertae sedis</taxon>
        <taxon>Mucoromycota</taxon>
        <taxon>Mortierellomycotina</taxon>
        <taxon>Mortierellomycetes</taxon>
        <taxon>Mortierellales</taxon>
        <taxon>Mortierellaceae</taxon>
        <taxon>Linnemannia</taxon>
    </lineage>
</organism>
<name>A0A197K4E8_9FUNG</name>
<dbReference type="Gene3D" id="3.80.10.10">
    <property type="entry name" value="Ribonuclease Inhibitor"/>
    <property type="match status" value="1"/>
</dbReference>
<evidence type="ECO:0000313" key="1">
    <source>
        <dbReference type="EMBL" id="OAQ32522.1"/>
    </source>
</evidence>
<dbReference type="AlphaFoldDB" id="A0A197K4E8"/>
<evidence type="ECO:0000313" key="2">
    <source>
        <dbReference type="Proteomes" id="UP000078512"/>
    </source>
</evidence>
<dbReference type="EMBL" id="KV442024">
    <property type="protein sequence ID" value="OAQ32522.1"/>
    <property type="molecule type" value="Genomic_DNA"/>
</dbReference>
<sequence>MDPLSQLPVECLQQILRVFDDNNDFTTLSRLLVTSKHIASVTLPFLYRDPYRSAFHEPYRSTFHETQLRVCNPSPYDILTYTLLSRLSVASLPKTLLLILTSDPTDTSSATTTTTTITTGTTKSSLDYLTQIRHLYFKHWELAWECNWRFLSLDLDPRQLEYIQSDEFDRVYQSNPFAWGYIHWTTEPILQEYYRITARLDAFWCLAEPILEQLQSITIPISRIKQYHKVVGRFKNLESVHFATTQPFEDLPEGNEDEGNVDNGTSKRRKLELVQEMMWFVKEHIQLFKGKLRTVKCLEDAVWCMVDQEYIQRVQMSFYRLLPPLSRPTHLGNDNWLQFLAYPESVDLSHVREFNNVFLPKTAEDVIFIDKHSIIQRCRSLRKLFIHSESPGKFKWAVKEKRVFEMRGWNIVTGNNHDERRPVAQGETSQQAHRIHDLIPLEYIDIGLPLSSTDDLEDIVFAFSQTLKHLTIRSLDFLYMELPDIIHVGKGWIDLPALTELHLNQRVCRMVLDPQLLAHCPSLISLRLDDNTREYSCRDIVPCPPALLERLDHLHLTGWPALTFNPATLSSTRELTHLTLQIASWGLEEYGEYHGREFIPPVEELKRSYGILEGSPACSTAAATDLERDIFRPRWTWDWHFPLLTHLHLTSEFAYLFEFKFLYGCPALTTLWLDITSTIPGEHTRDISIADLSVPISLSSSQRTTDHLSLPCLSQLELSGEWMIDDSVMQQLLTKTFPRVEQLRLQLWTMTTLESLLKVLRTLPQNHDDKTNKLRSLFITNPTLKDRARLGIVEDPNFHYRINNNGVDGNSNDDMNEFLEVSLDILGPGYRLLKHLPE</sequence>
<dbReference type="InterPro" id="IPR032675">
    <property type="entry name" value="LRR_dom_sf"/>
</dbReference>
<dbReference type="SUPFAM" id="SSF52047">
    <property type="entry name" value="RNI-like"/>
    <property type="match status" value="1"/>
</dbReference>
<gene>
    <name evidence="1" type="ORF">K457DRAFT_16088</name>
</gene>
<evidence type="ECO:0008006" key="3">
    <source>
        <dbReference type="Google" id="ProtNLM"/>
    </source>
</evidence>
<dbReference type="OrthoDB" id="2408567at2759"/>